<dbReference type="EMBL" id="JAQMWT010000316">
    <property type="protein sequence ID" value="KAJ8605347.1"/>
    <property type="molecule type" value="Genomic_DNA"/>
</dbReference>
<dbReference type="InterPro" id="IPR023395">
    <property type="entry name" value="MCP_dom_sf"/>
</dbReference>
<comment type="similarity">
    <text evidence="2 9">Belongs to the mitochondrial carrier (TC 2.A.29) family.</text>
</comment>
<proteinExistence type="inferred from homology"/>
<evidence type="ECO:0000256" key="5">
    <source>
        <dbReference type="ARBA" id="ARBA00022737"/>
    </source>
</evidence>
<keyword evidence="7 8" id="KW-0472">Membrane</keyword>
<dbReference type="PANTHER" id="PTHR45618">
    <property type="entry name" value="MITOCHONDRIAL DICARBOXYLATE CARRIER-RELATED"/>
    <property type="match status" value="1"/>
</dbReference>
<keyword evidence="11" id="KW-1185">Reference proteome</keyword>
<evidence type="ECO:0000256" key="9">
    <source>
        <dbReference type="RuleBase" id="RU000488"/>
    </source>
</evidence>
<evidence type="ECO:0000256" key="8">
    <source>
        <dbReference type="PROSITE-ProRule" id="PRU00282"/>
    </source>
</evidence>
<name>A0AAD7UG89_9STRA</name>
<feature type="repeat" description="Solcar" evidence="8">
    <location>
        <begin position="32"/>
        <end position="112"/>
    </location>
</feature>
<organism evidence="10 11">
    <name type="scientific">Chrysophaeum taylorii</name>
    <dbReference type="NCBI Taxonomy" id="2483200"/>
    <lineage>
        <taxon>Eukaryota</taxon>
        <taxon>Sar</taxon>
        <taxon>Stramenopiles</taxon>
        <taxon>Ochrophyta</taxon>
        <taxon>Pelagophyceae</taxon>
        <taxon>Pelagomonadales</taxon>
        <taxon>Pelagomonadaceae</taxon>
        <taxon>Chrysophaeum</taxon>
    </lineage>
</organism>
<feature type="repeat" description="Solcar" evidence="8">
    <location>
        <begin position="225"/>
        <end position="310"/>
    </location>
</feature>
<dbReference type="GO" id="GO:0016020">
    <property type="term" value="C:membrane"/>
    <property type="evidence" value="ECO:0007669"/>
    <property type="project" value="UniProtKB-SubCell"/>
</dbReference>
<evidence type="ECO:0000256" key="3">
    <source>
        <dbReference type="ARBA" id="ARBA00022448"/>
    </source>
</evidence>
<evidence type="ECO:0000256" key="4">
    <source>
        <dbReference type="ARBA" id="ARBA00022692"/>
    </source>
</evidence>
<dbReference type="PROSITE" id="PS50920">
    <property type="entry name" value="SOLCAR"/>
    <property type="match status" value="3"/>
</dbReference>
<comment type="subcellular location">
    <subcellularLocation>
        <location evidence="1">Membrane</location>
        <topology evidence="1">Multi-pass membrane protein</topology>
    </subcellularLocation>
</comment>
<keyword evidence="6" id="KW-1133">Transmembrane helix</keyword>
<evidence type="ECO:0000256" key="2">
    <source>
        <dbReference type="ARBA" id="ARBA00006375"/>
    </source>
</evidence>
<evidence type="ECO:0000313" key="10">
    <source>
        <dbReference type="EMBL" id="KAJ8605347.1"/>
    </source>
</evidence>
<dbReference type="Pfam" id="PF00153">
    <property type="entry name" value="Mito_carr"/>
    <property type="match status" value="3"/>
</dbReference>
<comment type="caution">
    <text evidence="10">The sequence shown here is derived from an EMBL/GenBank/DDBJ whole genome shotgun (WGS) entry which is preliminary data.</text>
</comment>
<evidence type="ECO:0000256" key="6">
    <source>
        <dbReference type="ARBA" id="ARBA00022989"/>
    </source>
</evidence>
<evidence type="ECO:0000256" key="7">
    <source>
        <dbReference type="ARBA" id="ARBA00023136"/>
    </source>
</evidence>
<keyword evidence="3 9" id="KW-0813">Transport</keyword>
<evidence type="ECO:0000313" key="11">
    <source>
        <dbReference type="Proteomes" id="UP001230188"/>
    </source>
</evidence>
<feature type="repeat" description="Solcar" evidence="8">
    <location>
        <begin position="120"/>
        <end position="211"/>
    </location>
</feature>
<gene>
    <name evidence="10" type="ORF">CTAYLR_002410</name>
</gene>
<dbReference type="SUPFAM" id="SSF103506">
    <property type="entry name" value="Mitochondrial carrier"/>
    <property type="match status" value="1"/>
</dbReference>
<dbReference type="InterPro" id="IPR018108">
    <property type="entry name" value="MCP_transmembrane"/>
</dbReference>
<protein>
    <submittedName>
        <fullName evidence="10">Uncharacterized protein</fullName>
    </submittedName>
</protein>
<sequence>MTSASCVAKPSPGPIAADEVFELTPRMEQLHWQLGLSGVSCFCAQGTVHWIETTMVRQQLAHRSELGMIGMAVRIVREEGAAALYRGFSAASLRELSYSSLRFGLYEPIKHSLGARDGQAPFYKKVLAGLSAGAIAAAVASPTDLLKIRMQSETGRARSLLAHTRDIWRDGGARTLGASVGNFYRGVTTTITRASLIGATKMATYDQTKQTLRETMRWRDEVTAERYSLQFVASVTAGLAIVVASSPATNARTMIMAAEHGRYRGMLHCMYDIVKTRGFLGLYRGFLAQWARVGPYAIVQFFVWEQLRTVVGMRPL</sequence>
<reference evidence="10" key="1">
    <citation type="submission" date="2023-01" db="EMBL/GenBank/DDBJ databases">
        <title>Metagenome sequencing of chrysophaentin producing Chrysophaeum taylorii.</title>
        <authorList>
            <person name="Davison J."/>
            <person name="Bewley C."/>
        </authorList>
    </citation>
    <scope>NUCLEOTIDE SEQUENCE</scope>
    <source>
        <strain evidence="10">NIES-1699</strain>
    </source>
</reference>
<keyword evidence="4 8" id="KW-0812">Transmembrane</keyword>
<dbReference type="AlphaFoldDB" id="A0AAD7UG89"/>
<evidence type="ECO:0000256" key="1">
    <source>
        <dbReference type="ARBA" id="ARBA00004141"/>
    </source>
</evidence>
<dbReference type="InterPro" id="IPR050391">
    <property type="entry name" value="Mito_Metabolite_Transporter"/>
</dbReference>
<dbReference type="Gene3D" id="1.50.40.10">
    <property type="entry name" value="Mitochondrial carrier domain"/>
    <property type="match status" value="1"/>
</dbReference>
<dbReference type="Proteomes" id="UP001230188">
    <property type="component" value="Unassembled WGS sequence"/>
</dbReference>
<accession>A0AAD7UG89</accession>
<keyword evidence="5" id="KW-0677">Repeat</keyword>